<dbReference type="CDD" id="cd00353">
    <property type="entry name" value="Ribosomal_S15p_S13e"/>
    <property type="match status" value="1"/>
</dbReference>
<evidence type="ECO:0000256" key="4">
    <source>
        <dbReference type="SAM" id="MobiDB-lite"/>
    </source>
</evidence>
<gene>
    <name evidence="5" type="ORF">G7Y89_g5438</name>
</gene>
<name>A0A8H4RQM8_9HELO</name>
<dbReference type="PANTHER" id="PTHR23321:SF26">
    <property type="entry name" value="SMALL RIBOSOMAL SUBUNIT PROTEIN US15M"/>
    <property type="match status" value="1"/>
</dbReference>
<dbReference type="Proteomes" id="UP000566819">
    <property type="component" value="Unassembled WGS sequence"/>
</dbReference>
<evidence type="ECO:0000256" key="3">
    <source>
        <dbReference type="ARBA" id="ARBA00023274"/>
    </source>
</evidence>
<dbReference type="Gene3D" id="1.10.287.10">
    <property type="entry name" value="S15/NS1, RNA-binding"/>
    <property type="match status" value="1"/>
</dbReference>
<dbReference type="SMART" id="SM01387">
    <property type="entry name" value="Ribosomal_S15"/>
    <property type="match status" value="1"/>
</dbReference>
<evidence type="ECO:0000313" key="5">
    <source>
        <dbReference type="EMBL" id="KAF4632677.1"/>
    </source>
</evidence>
<evidence type="ECO:0008006" key="7">
    <source>
        <dbReference type="Google" id="ProtNLM"/>
    </source>
</evidence>
<dbReference type="GO" id="GO:0006412">
    <property type="term" value="P:translation"/>
    <property type="evidence" value="ECO:0007669"/>
    <property type="project" value="InterPro"/>
</dbReference>
<keyword evidence="2" id="KW-0689">Ribosomal protein</keyword>
<dbReference type="InterPro" id="IPR005290">
    <property type="entry name" value="Ribosomal_uS15_bac-type"/>
</dbReference>
<dbReference type="AlphaFoldDB" id="A0A8H4RQM8"/>
<organism evidence="5 6">
    <name type="scientific">Cudoniella acicularis</name>
    <dbReference type="NCBI Taxonomy" id="354080"/>
    <lineage>
        <taxon>Eukaryota</taxon>
        <taxon>Fungi</taxon>
        <taxon>Dikarya</taxon>
        <taxon>Ascomycota</taxon>
        <taxon>Pezizomycotina</taxon>
        <taxon>Leotiomycetes</taxon>
        <taxon>Helotiales</taxon>
        <taxon>Tricladiaceae</taxon>
        <taxon>Cudoniella</taxon>
    </lineage>
</organism>
<dbReference type="Pfam" id="PF00312">
    <property type="entry name" value="Ribosomal_S15"/>
    <property type="match status" value="1"/>
</dbReference>
<keyword evidence="3" id="KW-0687">Ribonucleoprotein</keyword>
<evidence type="ECO:0000313" key="6">
    <source>
        <dbReference type="Proteomes" id="UP000566819"/>
    </source>
</evidence>
<keyword evidence="6" id="KW-1185">Reference proteome</keyword>
<dbReference type="OrthoDB" id="441444at2759"/>
<dbReference type="SUPFAM" id="SSF47060">
    <property type="entry name" value="S15/NS1 RNA-binding domain"/>
    <property type="match status" value="1"/>
</dbReference>
<dbReference type="InterPro" id="IPR009068">
    <property type="entry name" value="uS15_NS1_RNA-bd_sf"/>
</dbReference>
<evidence type="ECO:0000256" key="1">
    <source>
        <dbReference type="ARBA" id="ARBA00008434"/>
    </source>
</evidence>
<sequence length="318" mass="35119">MPPRIPIPSRLSGSSLCFRPAPSNGPLPFVQAANASTFAQRKAHKDPYALAQSAQRKAVNLARQKVLQAERKEALGDPVRGVTTPFVESFDDVGGSTVIFETESKGGSPQGIQIKASNDVLLNHFLTPSELQYSIKHSYELAEPLREKIEQQRDPAYEAAENKKHQEAHVRATTALARIVSLANAGQKDKTRANVQRCIETFGRHNTDSTLRSRAPINPTFSGGKPLPKKTPRAGPDTGSSEVQIAILTAKIRVLANQLEQKGGNKDKVNKRNLRLLVHKRQKHLNYLKRKERGSDRWQNLVSTLGLTEGTYRGEISL</sequence>
<comment type="similarity">
    <text evidence="1">Belongs to the universal ribosomal protein uS15 family.</text>
</comment>
<dbReference type="InterPro" id="IPR000589">
    <property type="entry name" value="Ribosomal_uS15"/>
</dbReference>
<feature type="region of interest" description="Disordered" evidence="4">
    <location>
        <begin position="209"/>
        <end position="240"/>
    </location>
</feature>
<dbReference type="EMBL" id="JAAMPI010000326">
    <property type="protein sequence ID" value="KAF4632677.1"/>
    <property type="molecule type" value="Genomic_DNA"/>
</dbReference>
<dbReference type="GO" id="GO:1990904">
    <property type="term" value="C:ribonucleoprotein complex"/>
    <property type="evidence" value="ECO:0007669"/>
    <property type="project" value="UniProtKB-KW"/>
</dbReference>
<dbReference type="GO" id="GO:0005840">
    <property type="term" value="C:ribosome"/>
    <property type="evidence" value="ECO:0007669"/>
    <property type="project" value="UniProtKB-KW"/>
</dbReference>
<dbReference type="GO" id="GO:0003735">
    <property type="term" value="F:structural constituent of ribosome"/>
    <property type="evidence" value="ECO:0007669"/>
    <property type="project" value="InterPro"/>
</dbReference>
<proteinExistence type="inferred from homology"/>
<protein>
    <recommendedName>
        <fullName evidence="7">Ribosomal protein S15</fullName>
    </recommendedName>
</protein>
<reference evidence="5 6" key="1">
    <citation type="submission" date="2020-03" db="EMBL/GenBank/DDBJ databases">
        <title>Draft Genome Sequence of Cudoniella acicularis.</title>
        <authorList>
            <person name="Buettner E."/>
            <person name="Kellner H."/>
        </authorList>
    </citation>
    <scope>NUCLEOTIDE SEQUENCE [LARGE SCALE GENOMIC DNA]</scope>
    <source>
        <strain evidence="5 6">DSM 108380</strain>
    </source>
</reference>
<accession>A0A8H4RQM8</accession>
<evidence type="ECO:0000256" key="2">
    <source>
        <dbReference type="ARBA" id="ARBA00022980"/>
    </source>
</evidence>
<dbReference type="PANTHER" id="PTHR23321">
    <property type="entry name" value="RIBOSOMAL PROTEIN S15, BACTERIAL AND ORGANELLAR"/>
    <property type="match status" value="1"/>
</dbReference>
<comment type="caution">
    <text evidence="5">The sequence shown here is derived from an EMBL/GenBank/DDBJ whole genome shotgun (WGS) entry which is preliminary data.</text>
</comment>
<dbReference type="GO" id="GO:0005737">
    <property type="term" value="C:cytoplasm"/>
    <property type="evidence" value="ECO:0007669"/>
    <property type="project" value="UniProtKB-ARBA"/>
</dbReference>